<feature type="transmembrane region" description="Helical" evidence="6">
    <location>
        <begin position="336"/>
        <end position="360"/>
    </location>
</feature>
<feature type="transmembrane region" description="Helical" evidence="6">
    <location>
        <begin position="403"/>
        <end position="422"/>
    </location>
</feature>
<feature type="transmembrane region" description="Helical" evidence="6">
    <location>
        <begin position="20"/>
        <end position="41"/>
    </location>
</feature>
<feature type="transmembrane region" description="Helical" evidence="6">
    <location>
        <begin position="147"/>
        <end position="168"/>
    </location>
</feature>
<protein>
    <submittedName>
        <fullName evidence="9">MFS transporter</fullName>
    </submittedName>
</protein>
<dbReference type="PANTHER" id="PTHR23519">
    <property type="entry name" value="AUTOPHAGY-RELATED PROTEIN 22"/>
    <property type="match status" value="1"/>
</dbReference>
<accession>A0A415NTW4</accession>
<feature type="transmembrane region" description="Helical" evidence="6">
    <location>
        <begin position="53"/>
        <end position="75"/>
    </location>
</feature>
<evidence type="ECO:0000256" key="2">
    <source>
        <dbReference type="ARBA" id="ARBA00022448"/>
    </source>
</evidence>
<dbReference type="Pfam" id="PF11700">
    <property type="entry name" value="ATG22"/>
    <property type="match status" value="1"/>
</dbReference>
<comment type="subcellular location">
    <subcellularLocation>
        <location evidence="1">Cell membrane</location>
        <topology evidence="1">Multi-pass membrane protein</topology>
    </subcellularLocation>
</comment>
<feature type="transmembrane region" description="Helical" evidence="6">
    <location>
        <begin position="280"/>
        <end position="300"/>
    </location>
</feature>
<evidence type="ECO:0000256" key="3">
    <source>
        <dbReference type="ARBA" id="ARBA00022692"/>
    </source>
</evidence>
<dbReference type="InterPro" id="IPR020846">
    <property type="entry name" value="MFS_dom"/>
</dbReference>
<dbReference type="InterPro" id="IPR050495">
    <property type="entry name" value="ATG22/LtaA_families"/>
</dbReference>
<feature type="domain" description="Major facilitator superfamily (MFS) profile" evidence="7">
    <location>
        <begin position="246"/>
        <end position="437"/>
    </location>
</feature>
<evidence type="ECO:0000313" key="8">
    <source>
        <dbReference type="EMBL" id="MBS4883372.1"/>
    </source>
</evidence>
<evidence type="ECO:0000256" key="5">
    <source>
        <dbReference type="ARBA" id="ARBA00023136"/>
    </source>
</evidence>
<dbReference type="Proteomes" id="UP000284868">
    <property type="component" value="Unassembled WGS sequence"/>
</dbReference>
<organism evidence="9 10">
    <name type="scientific">Amedibacillus dolichus</name>
    <dbReference type="NCBI Taxonomy" id="31971"/>
    <lineage>
        <taxon>Bacteria</taxon>
        <taxon>Bacillati</taxon>
        <taxon>Bacillota</taxon>
        <taxon>Erysipelotrichia</taxon>
        <taxon>Erysipelotrichales</taxon>
        <taxon>Erysipelotrichaceae</taxon>
        <taxon>Amedibacillus</taxon>
    </lineage>
</organism>
<feature type="transmembrane region" description="Helical" evidence="6">
    <location>
        <begin position="87"/>
        <end position="104"/>
    </location>
</feature>
<name>A0A415NTW4_9FIRM</name>
<feature type="transmembrane region" description="Helical" evidence="6">
    <location>
        <begin position="188"/>
        <end position="206"/>
    </location>
</feature>
<dbReference type="RefSeq" id="WP_022420421.1">
    <property type="nucleotide sequence ID" value="NZ_CAUWIX010000002.1"/>
</dbReference>
<keyword evidence="2" id="KW-0813">Transport</keyword>
<dbReference type="InterPro" id="IPR036259">
    <property type="entry name" value="MFS_trans_sf"/>
</dbReference>
<keyword evidence="10" id="KW-1185">Reference proteome</keyword>
<evidence type="ECO:0000256" key="1">
    <source>
        <dbReference type="ARBA" id="ARBA00004651"/>
    </source>
</evidence>
<dbReference type="InterPro" id="IPR024671">
    <property type="entry name" value="Atg22-like"/>
</dbReference>
<dbReference type="EMBL" id="QRPK01000145">
    <property type="protein sequence ID" value="RHM03957.1"/>
    <property type="molecule type" value="Genomic_DNA"/>
</dbReference>
<keyword evidence="5 6" id="KW-0472">Membrane</keyword>
<comment type="caution">
    <text evidence="9">The sequence shown here is derived from an EMBL/GenBank/DDBJ whole genome shotgun (WGS) entry which is preliminary data.</text>
</comment>
<dbReference type="SUPFAM" id="SSF103473">
    <property type="entry name" value="MFS general substrate transporter"/>
    <property type="match status" value="1"/>
</dbReference>
<dbReference type="OrthoDB" id="9768783at2"/>
<evidence type="ECO:0000256" key="4">
    <source>
        <dbReference type="ARBA" id="ARBA00022989"/>
    </source>
</evidence>
<evidence type="ECO:0000313" key="10">
    <source>
        <dbReference type="Proteomes" id="UP000284868"/>
    </source>
</evidence>
<dbReference type="EMBL" id="JAGZMZ010000002">
    <property type="protein sequence ID" value="MBS4883372.1"/>
    <property type="molecule type" value="Genomic_DNA"/>
</dbReference>
<dbReference type="GO" id="GO:0005886">
    <property type="term" value="C:plasma membrane"/>
    <property type="evidence" value="ECO:0007669"/>
    <property type="project" value="UniProtKB-SubCell"/>
</dbReference>
<keyword evidence="4 6" id="KW-1133">Transmembrane helix</keyword>
<reference evidence="8" key="2">
    <citation type="submission" date="2021-02" db="EMBL/GenBank/DDBJ databases">
        <title>Infant gut strain persistence is associated with maternal origin, phylogeny, and functional potential including surface adhesion and iron acquisition.</title>
        <authorList>
            <person name="Lou Y.C."/>
        </authorList>
    </citation>
    <scope>NUCLEOTIDE SEQUENCE</scope>
    <source>
        <strain evidence="8">L3_108_103G1_dasL3_108_103G1_concoct_2</strain>
    </source>
</reference>
<proteinExistence type="predicted"/>
<keyword evidence="3 6" id="KW-0812">Transmembrane</keyword>
<dbReference type="Gene3D" id="1.20.1250.20">
    <property type="entry name" value="MFS general substrate transporter like domains"/>
    <property type="match status" value="2"/>
</dbReference>
<dbReference type="PANTHER" id="PTHR23519:SF1">
    <property type="entry name" value="AUTOPHAGY-RELATED PROTEIN 22"/>
    <property type="match status" value="1"/>
</dbReference>
<gene>
    <name evidence="9" type="ORF">DWZ83_10930</name>
    <name evidence="8" type="ORF">KHZ85_01205</name>
</gene>
<evidence type="ECO:0000256" key="6">
    <source>
        <dbReference type="SAM" id="Phobius"/>
    </source>
</evidence>
<dbReference type="AlphaFoldDB" id="A0A415NTW4"/>
<feature type="transmembrane region" description="Helical" evidence="6">
    <location>
        <begin position="312"/>
        <end position="330"/>
    </location>
</feature>
<sequence>MFTKILRKLHFTKEEISWILYDIGNSAQVLTTCTVIFPLLIAKITPENSSVYVGWANTIYAIVLAVLSPVLGTVADYKGKKMQMFKFFLFLGIAGGFGLALPFIDYKAALILFVIAMLGYNGSIIFYDAFIVDVCDDERVDKVSAAGYAWGYIGSVLPFLIFIIPFAIVTLFGNEQGSVMIGNFELSYRLACSMTMGMAVLWWLFYSRPMLKNVKQKHYYEPEAHYVKKSFVKLWNTFRNVKKNKNIFMFCLSYFFYIDCVNTVIKMAVSLATEMGISDVMSLVVVIFINIIACPASIIFGKLVGRFGSKKMIYAGIIGYIGVIASGVLIQSNANFIWVVAILVGLFQGGIQSVSRSYFAKLIPDKADSNEFFGFFSVFSKFSAILGPMCVSVLIMLTGKTQYGILGLIPLMILGAIFLAFVKDPDSEKEMLAKNKK</sequence>
<feature type="transmembrane region" description="Helical" evidence="6">
    <location>
        <begin position="247"/>
        <end position="268"/>
    </location>
</feature>
<reference evidence="9 10" key="1">
    <citation type="submission" date="2018-08" db="EMBL/GenBank/DDBJ databases">
        <title>A genome reference for cultivated species of the human gut microbiota.</title>
        <authorList>
            <person name="Zou Y."/>
            <person name="Xue W."/>
            <person name="Luo G."/>
        </authorList>
    </citation>
    <scope>NUCLEOTIDE SEQUENCE [LARGE SCALE GENOMIC DNA]</scope>
    <source>
        <strain evidence="9 10">AF35-6BH</strain>
    </source>
</reference>
<feature type="transmembrane region" description="Helical" evidence="6">
    <location>
        <begin position="110"/>
        <end position="135"/>
    </location>
</feature>
<evidence type="ECO:0000313" key="9">
    <source>
        <dbReference type="EMBL" id="RHM03957.1"/>
    </source>
</evidence>
<dbReference type="GO" id="GO:0022857">
    <property type="term" value="F:transmembrane transporter activity"/>
    <property type="evidence" value="ECO:0007669"/>
    <property type="project" value="InterPro"/>
</dbReference>
<dbReference type="PROSITE" id="PS50850">
    <property type="entry name" value="MFS"/>
    <property type="match status" value="1"/>
</dbReference>
<evidence type="ECO:0000259" key="7">
    <source>
        <dbReference type="PROSITE" id="PS50850"/>
    </source>
</evidence>
<feature type="transmembrane region" description="Helical" evidence="6">
    <location>
        <begin position="372"/>
        <end position="397"/>
    </location>
</feature>
<dbReference type="Proteomes" id="UP000753219">
    <property type="component" value="Unassembled WGS sequence"/>
</dbReference>